<comment type="caution">
    <text evidence="1">The sequence shown here is derived from an EMBL/GenBank/DDBJ whole genome shotgun (WGS) entry which is preliminary data.</text>
</comment>
<evidence type="ECO:0000313" key="1">
    <source>
        <dbReference type="EMBL" id="TQV96494.1"/>
    </source>
</evidence>
<gene>
    <name evidence="1" type="ORF">IF1G_05077</name>
</gene>
<proteinExistence type="predicted"/>
<name>A0A545V462_9HYPO</name>
<dbReference type="AlphaFoldDB" id="A0A545V462"/>
<dbReference type="Proteomes" id="UP000315783">
    <property type="component" value="Unassembled WGS sequence"/>
</dbReference>
<keyword evidence="2" id="KW-1185">Reference proteome</keyword>
<protein>
    <submittedName>
        <fullName evidence="1">Uncharacterized protein</fullName>
    </submittedName>
</protein>
<organism evidence="1 2">
    <name type="scientific">Cordyceps javanica</name>
    <dbReference type="NCBI Taxonomy" id="43265"/>
    <lineage>
        <taxon>Eukaryota</taxon>
        <taxon>Fungi</taxon>
        <taxon>Dikarya</taxon>
        <taxon>Ascomycota</taxon>
        <taxon>Pezizomycotina</taxon>
        <taxon>Sordariomycetes</taxon>
        <taxon>Hypocreomycetidae</taxon>
        <taxon>Hypocreales</taxon>
        <taxon>Cordycipitaceae</taxon>
        <taxon>Cordyceps</taxon>
    </lineage>
</organism>
<evidence type="ECO:0000313" key="2">
    <source>
        <dbReference type="Proteomes" id="UP000315783"/>
    </source>
</evidence>
<accession>A0A545V462</accession>
<sequence>MIDIEDDGCTKQCCSQAAKEVLYTVTWMIRKKQLSPSLARVRKDTSLATTGARHFMLFSADARCVSGEGCRVLIVVGLQCKPAQTWENRPSFTKKKKVLFDRAWRNGVATHRGTNRPNELGPLSALVLVVLEDGGQKTCMLSSSLGTQDYSKLGMS</sequence>
<dbReference type="EMBL" id="SPUK01000006">
    <property type="protein sequence ID" value="TQV96494.1"/>
    <property type="molecule type" value="Genomic_DNA"/>
</dbReference>
<reference evidence="1 2" key="1">
    <citation type="journal article" date="2019" name="Appl. Microbiol. Biotechnol.">
        <title>Genome sequence of Isaria javanica and comparative genome analysis insights into family S53 peptidase evolution in fungal entomopathogens.</title>
        <authorList>
            <person name="Lin R."/>
            <person name="Zhang X."/>
            <person name="Xin B."/>
            <person name="Zou M."/>
            <person name="Gao Y."/>
            <person name="Qin F."/>
            <person name="Hu Q."/>
            <person name="Xie B."/>
            <person name="Cheng X."/>
        </authorList>
    </citation>
    <scope>NUCLEOTIDE SEQUENCE [LARGE SCALE GENOMIC DNA]</scope>
    <source>
        <strain evidence="1 2">IJ1G</strain>
    </source>
</reference>